<dbReference type="AlphaFoldDB" id="A0A8S8ZIX8"/>
<dbReference type="CDD" id="cd07813">
    <property type="entry name" value="COQ10p_like"/>
    <property type="match status" value="1"/>
</dbReference>
<dbReference type="GO" id="GO:0045333">
    <property type="term" value="P:cellular respiration"/>
    <property type="evidence" value="ECO:0007669"/>
    <property type="project" value="InterPro"/>
</dbReference>
<evidence type="ECO:0000256" key="4">
    <source>
        <dbReference type="SAM" id="MobiDB-lite"/>
    </source>
</evidence>
<dbReference type="InterPro" id="IPR044996">
    <property type="entry name" value="COQ10-like"/>
</dbReference>
<dbReference type="PANTHER" id="PTHR12901:SF10">
    <property type="entry name" value="COENZYME Q-BINDING PROTEIN COQ10, MITOCHONDRIAL"/>
    <property type="match status" value="1"/>
</dbReference>
<dbReference type="EMBL" id="NMPR01000099">
    <property type="protein sequence ID" value="KAA8630627.1"/>
    <property type="molecule type" value="Genomic_DNA"/>
</dbReference>
<evidence type="ECO:0000256" key="1">
    <source>
        <dbReference type="ARBA" id="ARBA00006885"/>
    </source>
</evidence>
<proteinExistence type="inferred from homology"/>
<dbReference type="Proteomes" id="UP000433876">
    <property type="component" value="Unassembled WGS sequence"/>
</dbReference>
<reference evidence="6 7" key="1">
    <citation type="submission" date="2017-07" db="EMBL/GenBank/DDBJ databases">
        <title>Genome sequence of the Sordaria macrospora wild type strain R19027.</title>
        <authorList>
            <person name="Nowrousian M."/>
            <person name="Teichert I."/>
            <person name="Kueck U."/>
        </authorList>
    </citation>
    <scope>NUCLEOTIDE SEQUENCE [LARGE SCALE GENOMIC DNA]</scope>
    <source>
        <strain evidence="6 7">R19027</strain>
        <tissue evidence="6">Mycelium</tissue>
    </source>
</reference>
<organism evidence="6 7">
    <name type="scientific">Sordaria macrospora</name>
    <dbReference type="NCBI Taxonomy" id="5147"/>
    <lineage>
        <taxon>Eukaryota</taxon>
        <taxon>Fungi</taxon>
        <taxon>Dikarya</taxon>
        <taxon>Ascomycota</taxon>
        <taxon>Pezizomycotina</taxon>
        <taxon>Sordariomycetes</taxon>
        <taxon>Sordariomycetidae</taxon>
        <taxon>Sordariales</taxon>
        <taxon>Sordariaceae</taxon>
        <taxon>Sordaria</taxon>
    </lineage>
</organism>
<comment type="subunit">
    <text evidence="2">Interacts with coenzyme Q.</text>
</comment>
<name>A0A8S8ZIX8_SORMA</name>
<evidence type="ECO:0000256" key="2">
    <source>
        <dbReference type="ARBA" id="ARBA00011814"/>
    </source>
</evidence>
<dbReference type="GO" id="GO:0048039">
    <property type="term" value="F:ubiquinone binding"/>
    <property type="evidence" value="ECO:0007669"/>
    <property type="project" value="InterPro"/>
</dbReference>
<evidence type="ECO:0000256" key="3">
    <source>
        <dbReference type="ARBA" id="ARBA00024947"/>
    </source>
</evidence>
<dbReference type="Pfam" id="PF03364">
    <property type="entry name" value="Polyketide_cyc"/>
    <property type="match status" value="1"/>
</dbReference>
<dbReference type="VEuPathDB" id="FungiDB:SMAC_08353"/>
<dbReference type="InterPro" id="IPR023393">
    <property type="entry name" value="START-like_dom_sf"/>
</dbReference>
<protein>
    <recommendedName>
        <fullName evidence="5">Coenzyme Q-binding protein COQ10 START domain-containing protein</fullName>
    </recommendedName>
</protein>
<evidence type="ECO:0000259" key="5">
    <source>
        <dbReference type="Pfam" id="PF03364"/>
    </source>
</evidence>
<comment type="similarity">
    <text evidence="1">Belongs to the COQ10 family.</text>
</comment>
<evidence type="ECO:0000313" key="6">
    <source>
        <dbReference type="EMBL" id="KAA8630627.1"/>
    </source>
</evidence>
<dbReference type="SUPFAM" id="SSF55961">
    <property type="entry name" value="Bet v1-like"/>
    <property type="match status" value="1"/>
</dbReference>
<comment type="function">
    <text evidence="3">Required for the function of coenzyme Q in the respiratory chain. May serve as a chaperone or may be involved in the transport of Q6 from its site of synthesis to the catalytic sites of the respiratory complexes.</text>
</comment>
<sequence length="307" mass="32986">MPPRPTLLVPPSATRRLLIPRTSAVRSLSSLTTTTNNSFNNKPTPSHTRRPPLTTTTTTTTTRPYSSWLLSAVSSAASALNNASPNGNKGAPETVLRARRILPYPPSHLYNLIADVSCYDQFLPHCSRSVVTAWATAPESIPAAGHEGGQTGEGVTAGKKQKWPSRGDLTVGWGPFTESYSSRVYCVPDDGSGQGMGIVEAVSGNASTTIPSSVLQRFGYSSSSTSDTEKMEGLFESLVTRWTVRSVSAPGGIKNQEGGDKWTEVALSVRFKFANPALGLAVGQLAGQKVDEMVEAFEERARRTWRR</sequence>
<feature type="domain" description="Coenzyme Q-binding protein COQ10 START" evidence="5">
    <location>
        <begin position="102"/>
        <end position="298"/>
    </location>
</feature>
<dbReference type="Gene3D" id="3.30.530.20">
    <property type="match status" value="1"/>
</dbReference>
<dbReference type="OMA" id="QLHAAMM"/>
<comment type="caution">
    <text evidence="6">The sequence shown here is derived from an EMBL/GenBank/DDBJ whole genome shotgun (WGS) entry which is preliminary data.</text>
</comment>
<dbReference type="InterPro" id="IPR005031">
    <property type="entry name" value="COQ10_START"/>
</dbReference>
<feature type="region of interest" description="Disordered" evidence="4">
    <location>
        <begin position="141"/>
        <end position="164"/>
    </location>
</feature>
<dbReference type="GO" id="GO:0005739">
    <property type="term" value="C:mitochondrion"/>
    <property type="evidence" value="ECO:0007669"/>
    <property type="project" value="TreeGrafter"/>
</dbReference>
<evidence type="ECO:0000313" key="7">
    <source>
        <dbReference type="Proteomes" id="UP000433876"/>
    </source>
</evidence>
<feature type="region of interest" description="Disordered" evidence="4">
    <location>
        <begin position="28"/>
        <end position="61"/>
    </location>
</feature>
<dbReference type="PANTHER" id="PTHR12901">
    <property type="entry name" value="SPERM PROTEIN HOMOLOG"/>
    <property type="match status" value="1"/>
</dbReference>
<gene>
    <name evidence="6" type="ORF">SMACR_08353</name>
</gene>
<accession>A0A8S8ZIX8</accession>